<evidence type="ECO:0000259" key="1">
    <source>
        <dbReference type="SMART" id="SM00729"/>
    </source>
</evidence>
<proteinExistence type="predicted"/>
<dbReference type="InterPro" id="IPR058240">
    <property type="entry name" value="rSAM_sf"/>
</dbReference>
<dbReference type="AlphaFoldDB" id="A0A4R1L700"/>
<accession>A0A4R1L700</accession>
<name>A0A4R1L700_9BACT</name>
<dbReference type="GO" id="GO:0051536">
    <property type="term" value="F:iron-sulfur cluster binding"/>
    <property type="evidence" value="ECO:0007669"/>
    <property type="project" value="InterPro"/>
</dbReference>
<comment type="caution">
    <text evidence="2">The sequence shown here is derived from an EMBL/GenBank/DDBJ whole genome shotgun (WGS) entry which is preliminary data.</text>
</comment>
<gene>
    <name evidence="2" type="ORF">C7378_2415</name>
</gene>
<dbReference type="InterPro" id="IPR006638">
    <property type="entry name" value="Elp3/MiaA/NifB-like_rSAM"/>
</dbReference>
<dbReference type="RefSeq" id="WP_131996737.1">
    <property type="nucleotide sequence ID" value="NZ_SMGK01000003.1"/>
</dbReference>
<reference evidence="2 3" key="1">
    <citation type="submission" date="2019-03" db="EMBL/GenBank/DDBJ databases">
        <title>Genomic Encyclopedia of Type Strains, Phase IV (KMG-IV): sequencing the most valuable type-strain genomes for metagenomic binning, comparative biology and taxonomic classification.</title>
        <authorList>
            <person name="Goeker M."/>
        </authorList>
    </citation>
    <scope>NUCLEOTIDE SEQUENCE [LARGE SCALE GENOMIC DNA]</scope>
    <source>
        <strain evidence="2 3">DSM 103428</strain>
    </source>
</reference>
<evidence type="ECO:0000313" key="3">
    <source>
        <dbReference type="Proteomes" id="UP000295210"/>
    </source>
</evidence>
<feature type="domain" description="Elp3/MiaA/NifB-like radical SAM core" evidence="1">
    <location>
        <begin position="53"/>
        <end position="269"/>
    </location>
</feature>
<evidence type="ECO:0000313" key="2">
    <source>
        <dbReference type="EMBL" id="TCK72823.1"/>
    </source>
</evidence>
<dbReference type="EMBL" id="SMGK01000003">
    <property type="protein sequence ID" value="TCK72823.1"/>
    <property type="molecule type" value="Genomic_DNA"/>
</dbReference>
<dbReference type="Proteomes" id="UP000295210">
    <property type="component" value="Unassembled WGS sequence"/>
</dbReference>
<dbReference type="PIRSF" id="PIRSF004954">
    <property type="entry name" value="Radical_SAM"/>
    <property type="match status" value="1"/>
</dbReference>
<organism evidence="2 3">
    <name type="scientific">Acidipila rosea</name>
    <dbReference type="NCBI Taxonomy" id="768535"/>
    <lineage>
        <taxon>Bacteria</taxon>
        <taxon>Pseudomonadati</taxon>
        <taxon>Acidobacteriota</taxon>
        <taxon>Terriglobia</taxon>
        <taxon>Terriglobales</taxon>
        <taxon>Acidobacteriaceae</taxon>
        <taxon>Acidipila</taxon>
    </lineage>
</organism>
<dbReference type="GO" id="GO:0003824">
    <property type="term" value="F:catalytic activity"/>
    <property type="evidence" value="ECO:0007669"/>
    <property type="project" value="InterPro"/>
</dbReference>
<dbReference type="SMART" id="SM00729">
    <property type="entry name" value="Elp3"/>
    <property type="match status" value="1"/>
</dbReference>
<protein>
    <recommendedName>
        <fullName evidence="1">Elp3/MiaA/NifB-like radical SAM core domain-containing protein</fullName>
    </recommendedName>
</protein>
<dbReference type="OrthoDB" id="4501995at2"/>
<dbReference type="SUPFAM" id="SSF102114">
    <property type="entry name" value="Radical SAM enzymes"/>
    <property type="match status" value="1"/>
</dbReference>
<keyword evidence="3" id="KW-1185">Reference proteome</keyword>
<dbReference type="InterPro" id="IPR007197">
    <property type="entry name" value="rSAM"/>
</dbReference>
<dbReference type="InterPro" id="IPR005909">
    <property type="entry name" value="RaSEA"/>
</dbReference>
<dbReference type="SFLD" id="SFLDS00029">
    <property type="entry name" value="Radical_SAM"/>
    <property type="match status" value="1"/>
</dbReference>
<sequence>MTDLLLHIYPEQGLARDRWIVSRRPAREQLNPGLPYACFVEDEATAVGTIEPTATIFLTNRECPFRCVMCDLWRYTLTQSVPPGAIPAQIDHALATLAPATQVKLYNSGNFFDPGAIPPVDYPAIAERLTRFERVIVENHPLLTGESCLRFRDLLSGRLEIAMGLETAHPETLARLNKRMTPTQFATAAHFLRKHEIDLRVFILVQPPFMPPQESLHWAQASLDLAFDLGATAASLIPTRGGNGAMETLAADGSFVPPSLVTVEAAMEYGLRLGRGRVFVDTWDLHTTCAACNANRVARLRQMNLQQTILSRVGCAQCGAAS</sequence>